<comment type="caution">
    <text evidence="1">The sequence shown here is derived from an EMBL/GenBank/DDBJ whole genome shotgun (WGS) entry which is preliminary data.</text>
</comment>
<dbReference type="EMBL" id="JBHLVN010000093">
    <property type="protein sequence ID" value="MFC0298550.1"/>
    <property type="molecule type" value="Genomic_DNA"/>
</dbReference>
<reference evidence="1 2" key="1">
    <citation type="submission" date="2024-09" db="EMBL/GenBank/DDBJ databases">
        <authorList>
            <person name="Sun Q."/>
            <person name="Mori K."/>
        </authorList>
    </citation>
    <scope>NUCLEOTIDE SEQUENCE [LARGE SCALE GENOMIC DNA]</scope>
    <source>
        <strain evidence="1 2">CCM 7224</strain>
    </source>
</reference>
<evidence type="ECO:0000313" key="2">
    <source>
        <dbReference type="Proteomes" id="UP001589785"/>
    </source>
</evidence>
<keyword evidence="2" id="KW-1185">Reference proteome</keyword>
<accession>A0ABV6GVP3</accession>
<gene>
    <name evidence="1" type="ORF">ACFFHQ_14205</name>
</gene>
<dbReference type="RefSeq" id="WP_066234909.1">
    <property type="nucleotide sequence ID" value="NZ_JBHLVN010000093.1"/>
</dbReference>
<proteinExistence type="predicted"/>
<protein>
    <submittedName>
        <fullName evidence="1">Uncharacterized protein</fullName>
    </submittedName>
</protein>
<name>A0ABV6GVP3_9BACL</name>
<organism evidence="1 2">
    <name type="scientific">Geobacillus jurassicus</name>
    <dbReference type="NCBI Taxonomy" id="235932"/>
    <lineage>
        <taxon>Bacteria</taxon>
        <taxon>Bacillati</taxon>
        <taxon>Bacillota</taxon>
        <taxon>Bacilli</taxon>
        <taxon>Bacillales</taxon>
        <taxon>Anoxybacillaceae</taxon>
        <taxon>Geobacillus</taxon>
    </lineage>
</organism>
<evidence type="ECO:0000313" key="1">
    <source>
        <dbReference type="EMBL" id="MFC0298550.1"/>
    </source>
</evidence>
<dbReference type="Proteomes" id="UP001589785">
    <property type="component" value="Unassembled WGS sequence"/>
</dbReference>
<sequence>MEVKTVIEVLEKMLAILKHYENYTVHEMLGDLSARISSGHPAKQQTGKQAGNNQDYTDAIAKIKEMNQEEARRFLSQLKKNELIGIGQQMNIKLHAKDTKKMIIDSIIHHYSFIQLHAQMANRKHHTEMAMFINHNND</sequence>